<dbReference type="Proteomes" id="UP001314229">
    <property type="component" value="Unassembled WGS sequence"/>
</dbReference>
<dbReference type="GO" id="GO:0030545">
    <property type="term" value="F:signaling receptor regulator activity"/>
    <property type="evidence" value="ECO:0007669"/>
    <property type="project" value="TreeGrafter"/>
</dbReference>
<evidence type="ECO:0000256" key="2">
    <source>
        <dbReference type="ARBA" id="ARBA00004389"/>
    </source>
</evidence>
<dbReference type="PANTHER" id="PTHR28675">
    <property type="entry name" value="MELANOCORTIN-2 RECEPTOR ACCESSORY PROTEIN 2"/>
    <property type="match status" value="1"/>
</dbReference>
<dbReference type="Pfam" id="PF15183">
    <property type="entry name" value="MRAP"/>
    <property type="match status" value="1"/>
</dbReference>
<evidence type="ECO:0000256" key="10">
    <source>
        <dbReference type="SAM" id="Phobius"/>
    </source>
</evidence>
<proteinExistence type="inferred from homology"/>
<comment type="caution">
    <text evidence="11">The sequence shown here is derived from an EMBL/GenBank/DDBJ whole genome shotgun (WGS) entry which is preliminary data.</text>
</comment>
<reference evidence="11 12" key="1">
    <citation type="submission" date="2024-01" db="EMBL/GenBank/DDBJ databases">
        <authorList>
            <person name="Alioto T."/>
            <person name="Alioto T."/>
            <person name="Gomez Garrido J."/>
        </authorList>
    </citation>
    <scope>NUCLEOTIDE SEQUENCE [LARGE SCALE GENOMIC DNA]</scope>
</reference>
<keyword evidence="6" id="KW-0256">Endoplasmic reticulum</keyword>
<evidence type="ECO:0000256" key="1">
    <source>
        <dbReference type="ARBA" id="ARBA00004162"/>
    </source>
</evidence>
<keyword evidence="12" id="KW-1185">Reference proteome</keyword>
<evidence type="ECO:0000313" key="12">
    <source>
        <dbReference type="Proteomes" id="UP001314229"/>
    </source>
</evidence>
<dbReference type="GO" id="GO:0031780">
    <property type="term" value="F:corticotropin hormone receptor binding"/>
    <property type="evidence" value="ECO:0007669"/>
    <property type="project" value="TreeGrafter"/>
</dbReference>
<protein>
    <submittedName>
        <fullName evidence="11">Melanocortin-2 receptor accessory protein 2A</fullName>
    </submittedName>
</protein>
<dbReference type="GO" id="GO:0031782">
    <property type="term" value="F:type 4 melanocortin receptor binding"/>
    <property type="evidence" value="ECO:0007669"/>
    <property type="project" value="TreeGrafter"/>
</dbReference>
<sequence length="225" mass="25159">MSGSDSPNSTSVPPVLDYEWRYEYYDEEEPVSFEGLRAHRYSIVIGFWVGLAVFVIFMFFLLTLLTKTGAPHPDGQPCEKRPRLIGYMDTNLDKGAPPFHPCGLDSSRSLFQCYVSKDVQGSCTALWTTPGGVGGGASGGHMRPSSSQEEEEEEDEEEEVDTTLLQELAVTANRMENEPILLAHFNIPNFVNSEQSLTIGEDDLLLRERDQRGMIGKHEDNDDFT</sequence>
<evidence type="ECO:0000256" key="3">
    <source>
        <dbReference type="ARBA" id="ARBA00010063"/>
    </source>
</evidence>
<keyword evidence="7 10" id="KW-1133">Transmembrane helix</keyword>
<evidence type="ECO:0000256" key="4">
    <source>
        <dbReference type="ARBA" id="ARBA00022475"/>
    </source>
</evidence>
<comment type="subcellular location">
    <subcellularLocation>
        <location evidence="1">Cell membrane</location>
        <topology evidence="1">Single-pass membrane protein</topology>
    </subcellularLocation>
    <subcellularLocation>
        <location evidence="2">Endoplasmic reticulum membrane</location>
        <topology evidence="2">Single-pass membrane protein</topology>
    </subcellularLocation>
</comment>
<feature type="compositionally biased region" description="Acidic residues" evidence="9">
    <location>
        <begin position="148"/>
        <end position="161"/>
    </location>
</feature>
<dbReference type="PANTHER" id="PTHR28675:SF1">
    <property type="entry name" value="MELANOCORTIN-2 RECEPTOR ACCESSORY PROTEIN 2"/>
    <property type="match status" value="1"/>
</dbReference>
<evidence type="ECO:0000256" key="6">
    <source>
        <dbReference type="ARBA" id="ARBA00022824"/>
    </source>
</evidence>
<keyword evidence="11" id="KW-0675">Receptor</keyword>
<feature type="region of interest" description="Disordered" evidence="9">
    <location>
        <begin position="133"/>
        <end position="162"/>
    </location>
</feature>
<dbReference type="GO" id="GO:0031781">
    <property type="term" value="F:type 3 melanocortin receptor binding"/>
    <property type="evidence" value="ECO:0007669"/>
    <property type="project" value="TreeGrafter"/>
</dbReference>
<organism evidence="11 12">
    <name type="scientific">Scomber scombrus</name>
    <name type="common">Atlantic mackerel</name>
    <name type="synonym">Scomber vernalis</name>
    <dbReference type="NCBI Taxonomy" id="13677"/>
    <lineage>
        <taxon>Eukaryota</taxon>
        <taxon>Metazoa</taxon>
        <taxon>Chordata</taxon>
        <taxon>Craniata</taxon>
        <taxon>Vertebrata</taxon>
        <taxon>Euteleostomi</taxon>
        <taxon>Actinopterygii</taxon>
        <taxon>Neopterygii</taxon>
        <taxon>Teleostei</taxon>
        <taxon>Neoteleostei</taxon>
        <taxon>Acanthomorphata</taxon>
        <taxon>Pelagiaria</taxon>
        <taxon>Scombriformes</taxon>
        <taxon>Scombridae</taxon>
        <taxon>Scomber</taxon>
    </lineage>
</organism>
<accession>A0AAV1PZ78</accession>
<dbReference type="GO" id="GO:0072659">
    <property type="term" value="P:protein localization to plasma membrane"/>
    <property type="evidence" value="ECO:0007669"/>
    <property type="project" value="TreeGrafter"/>
</dbReference>
<evidence type="ECO:0000256" key="5">
    <source>
        <dbReference type="ARBA" id="ARBA00022692"/>
    </source>
</evidence>
<dbReference type="GO" id="GO:0070996">
    <property type="term" value="F:type 1 melanocortin receptor binding"/>
    <property type="evidence" value="ECO:0007669"/>
    <property type="project" value="TreeGrafter"/>
</dbReference>
<dbReference type="GO" id="GO:0005789">
    <property type="term" value="C:endoplasmic reticulum membrane"/>
    <property type="evidence" value="ECO:0007669"/>
    <property type="project" value="UniProtKB-SubCell"/>
</dbReference>
<dbReference type="GO" id="GO:0106070">
    <property type="term" value="P:regulation of adenylate cyclase-activating G protein-coupled receptor signaling pathway"/>
    <property type="evidence" value="ECO:0007669"/>
    <property type="project" value="TreeGrafter"/>
</dbReference>
<evidence type="ECO:0000256" key="9">
    <source>
        <dbReference type="SAM" id="MobiDB-lite"/>
    </source>
</evidence>
<dbReference type="InterPro" id="IPR028111">
    <property type="entry name" value="MRAP"/>
</dbReference>
<comment type="similarity">
    <text evidence="3">Belongs to the MRAP family.</text>
</comment>
<dbReference type="GO" id="GO:0005886">
    <property type="term" value="C:plasma membrane"/>
    <property type="evidence" value="ECO:0007669"/>
    <property type="project" value="UniProtKB-SubCell"/>
</dbReference>
<dbReference type="EMBL" id="CAWUFR010000386">
    <property type="protein sequence ID" value="CAK6977036.1"/>
    <property type="molecule type" value="Genomic_DNA"/>
</dbReference>
<dbReference type="GO" id="GO:0031783">
    <property type="term" value="F:type 5 melanocortin receptor binding"/>
    <property type="evidence" value="ECO:0007669"/>
    <property type="project" value="TreeGrafter"/>
</dbReference>
<dbReference type="AlphaFoldDB" id="A0AAV1PZ78"/>
<keyword evidence="8 10" id="KW-0472">Membrane</keyword>
<evidence type="ECO:0000313" key="11">
    <source>
        <dbReference type="EMBL" id="CAK6977036.1"/>
    </source>
</evidence>
<evidence type="ECO:0000256" key="8">
    <source>
        <dbReference type="ARBA" id="ARBA00023136"/>
    </source>
</evidence>
<keyword evidence="5 10" id="KW-0812">Transmembrane</keyword>
<name>A0AAV1PZ78_SCOSC</name>
<evidence type="ECO:0000256" key="7">
    <source>
        <dbReference type="ARBA" id="ARBA00022989"/>
    </source>
</evidence>
<keyword evidence="4" id="KW-1003">Cell membrane</keyword>
<feature type="transmembrane region" description="Helical" evidence="10">
    <location>
        <begin position="41"/>
        <end position="65"/>
    </location>
</feature>
<gene>
    <name evidence="11" type="ORF">FSCOSCO3_A011281</name>
</gene>